<sequence length="38" mass="4487">MGSQLELRLGYRVRYSQNTGQLKFSDSSCYRTFRRPAN</sequence>
<name>A0A6J4HXD7_9CYAN</name>
<dbReference type="EMBL" id="CADCTM010000172">
    <property type="protein sequence ID" value="CAA9235501.1"/>
    <property type="molecule type" value="Genomic_DNA"/>
</dbReference>
<proteinExistence type="predicted"/>
<dbReference type="AlphaFoldDB" id="A0A6J4HXD7"/>
<reference evidence="1" key="1">
    <citation type="submission" date="2020-02" db="EMBL/GenBank/DDBJ databases">
        <authorList>
            <person name="Meier V. D."/>
        </authorList>
    </citation>
    <scope>NUCLEOTIDE SEQUENCE</scope>
    <source>
        <strain evidence="1">AVDCRST_MAG92</strain>
    </source>
</reference>
<organism evidence="1">
    <name type="scientific">uncultured Coleofasciculus sp</name>
    <dbReference type="NCBI Taxonomy" id="1267456"/>
    <lineage>
        <taxon>Bacteria</taxon>
        <taxon>Bacillati</taxon>
        <taxon>Cyanobacteriota</taxon>
        <taxon>Cyanophyceae</taxon>
        <taxon>Coleofasciculales</taxon>
        <taxon>Coleofasciculaceae</taxon>
        <taxon>Coleofasciculus</taxon>
        <taxon>environmental samples</taxon>
    </lineage>
</organism>
<evidence type="ECO:0000313" key="1">
    <source>
        <dbReference type="EMBL" id="CAA9235501.1"/>
    </source>
</evidence>
<accession>A0A6J4HXD7</accession>
<protein>
    <submittedName>
        <fullName evidence="1">Uncharacterized protein</fullName>
    </submittedName>
</protein>
<gene>
    <name evidence="1" type="ORF">AVDCRST_MAG92-1216</name>
</gene>